<proteinExistence type="predicted"/>
<dbReference type="GeneID" id="20820469"/>
<accession>W4FB25</accession>
<gene>
    <name evidence="1" type="ORF">H257_18473</name>
</gene>
<sequence>MLFGWLRALPWKRCSTAAVAATASRRLNAITTTNVAATISSTLATAAGCNNDATSTRDLFESISRLELRSMLNRLEHNWSVYHQQKNLPMQPQRLSATYSTDSECASYVHEEFDSLDQEQSVASEWV</sequence>
<dbReference type="RefSeq" id="XP_009845835.1">
    <property type="nucleotide sequence ID" value="XM_009847533.1"/>
</dbReference>
<dbReference type="EMBL" id="KI913280">
    <property type="protein sequence ID" value="ETV64700.1"/>
    <property type="molecule type" value="Genomic_DNA"/>
</dbReference>
<name>W4FB25_APHAT</name>
<protein>
    <submittedName>
        <fullName evidence="1">Uncharacterized protein</fullName>
    </submittedName>
</protein>
<dbReference type="VEuPathDB" id="FungiDB:H257_18473"/>
<evidence type="ECO:0000313" key="1">
    <source>
        <dbReference type="EMBL" id="ETV64700.1"/>
    </source>
</evidence>
<organism evidence="1">
    <name type="scientific">Aphanomyces astaci</name>
    <name type="common">Crayfish plague agent</name>
    <dbReference type="NCBI Taxonomy" id="112090"/>
    <lineage>
        <taxon>Eukaryota</taxon>
        <taxon>Sar</taxon>
        <taxon>Stramenopiles</taxon>
        <taxon>Oomycota</taxon>
        <taxon>Saprolegniomycetes</taxon>
        <taxon>Saprolegniales</taxon>
        <taxon>Verrucalvaceae</taxon>
        <taxon>Aphanomyces</taxon>
    </lineage>
</organism>
<reference evidence="1" key="1">
    <citation type="submission" date="2013-12" db="EMBL/GenBank/DDBJ databases">
        <title>The Genome Sequence of Aphanomyces astaci APO3.</title>
        <authorList>
            <consortium name="The Broad Institute Genomics Platform"/>
            <person name="Russ C."/>
            <person name="Tyler B."/>
            <person name="van West P."/>
            <person name="Dieguez-Uribeondo J."/>
            <person name="Young S.K."/>
            <person name="Zeng Q."/>
            <person name="Gargeya S."/>
            <person name="Fitzgerald M."/>
            <person name="Abouelleil A."/>
            <person name="Alvarado L."/>
            <person name="Chapman S.B."/>
            <person name="Gainer-Dewar J."/>
            <person name="Goldberg J."/>
            <person name="Griggs A."/>
            <person name="Gujja S."/>
            <person name="Hansen M."/>
            <person name="Howarth C."/>
            <person name="Imamovic A."/>
            <person name="Ireland A."/>
            <person name="Larimer J."/>
            <person name="McCowan C."/>
            <person name="Murphy C."/>
            <person name="Pearson M."/>
            <person name="Poon T.W."/>
            <person name="Priest M."/>
            <person name="Roberts A."/>
            <person name="Saif S."/>
            <person name="Shea T."/>
            <person name="Sykes S."/>
            <person name="Wortman J."/>
            <person name="Nusbaum C."/>
            <person name="Birren B."/>
        </authorList>
    </citation>
    <scope>NUCLEOTIDE SEQUENCE [LARGE SCALE GENOMIC DNA]</scope>
    <source>
        <strain evidence="1">APO3</strain>
    </source>
</reference>
<dbReference type="AlphaFoldDB" id="W4FB25"/>